<dbReference type="AlphaFoldDB" id="A0AAF3J3G1"/>
<dbReference type="WBParaSite" id="MBELARI_LOCUS13819">
    <property type="protein sequence ID" value="MBELARI_LOCUS13819"/>
    <property type="gene ID" value="MBELARI_LOCUS13819"/>
</dbReference>
<feature type="transmembrane region" description="Helical" evidence="1">
    <location>
        <begin position="192"/>
        <end position="210"/>
    </location>
</feature>
<keyword evidence="1" id="KW-0812">Transmembrane</keyword>
<evidence type="ECO:0000313" key="2">
    <source>
        <dbReference type="Proteomes" id="UP000887575"/>
    </source>
</evidence>
<name>A0AAF3J3G1_9BILA</name>
<feature type="transmembrane region" description="Helical" evidence="1">
    <location>
        <begin position="127"/>
        <end position="144"/>
    </location>
</feature>
<feature type="transmembrane region" description="Helical" evidence="1">
    <location>
        <begin position="156"/>
        <end position="177"/>
    </location>
</feature>
<sequence length="283" mass="32632">MPASVPPVVALLSVVGTLEAASLILTIWVIVGRRNLSKAVKLYIMADLITRLLFAISRFNRVICILTWHCVSTDGYPFSWLMLNLITSAFEFGLELMLKLVAVAFSVNRFFAVYFNGLYYSRFERSAFLQCFLLTIFPAAAYLVSIGTLTNKSTDYVCYGGTFFNPANYLFTWFYSWKPGWTNTWELVAESWVVPISGVSALILDLLTMLKIRQMKRFVDSKQKIKGDRTLLIMIFITHLITMIRWMQNKVIRIDVRSDYEHTILNQYYYATIPVTLFRFGQT</sequence>
<feature type="transmembrane region" description="Helical" evidence="1">
    <location>
        <begin position="101"/>
        <end position="121"/>
    </location>
</feature>
<keyword evidence="1" id="KW-0472">Membrane</keyword>
<evidence type="ECO:0000313" key="3">
    <source>
        <dbReference type="WBParaSite" id="MBELARI_LOCUS13819"/>
    </source>
</evidence>
<feature type="transmembrane region" description="Helical" evidence="1">
    <location>
        <begin position="6"/>
        <end position="31"/>
    </location>
</feature>
<evidence type="ECO:0000256" key="1">
    <source>
        <dbReference type="SAM" id="Phobius"/>
    </source>
</evidence>
<keyword evidence="2" id="KW-1185">Reference proteome</keyword>
<dbReference type="Gene3D" id="1.20.1070.10">
    <property type="entry name" value="Rhodopsin 7-helix transmembrane proteins"/>
    <property type="match status" value="1"/>
</dbReference>
<accession>A0AAF3J3G1</accession>
<organism evidence="2 3">
    <name type="scientific">Mesorhabditis belari</name>
    <dbReference type="NCBI Taxonomy" id="2138241"/>
    <lineage>
        <taxon>Eukaryota</taxon>
        <taxon>Metazoa</taxon>
        <taxon>Ecdysozoa</taxon>
        <taxon>Nematoda</taxon>
        <taxon>Chromadorea</taxon>
        <taxon>Rhabditida</taxon>
        <taxon>Rhabditina</taxon>
        <taxon>Rhabditomorpha</taxon>
        <taxon>Rhabditoidea</taxon>
        <taxon>Rhabditidae</taxon>
        <taxon>Mesorhabditinae</taxon>
        <taxon>Mesorhabditis</taxon>
    </lineage>
</organism>
<dbReference type="Proteomes" id="UP000887575">
    <property type="component" value="Unassembled WGS sequence"/>
</dbReference>
<protein>
    <submittedName>
        <fullName evidence="3">Uncharacterized protein</fullName>
    </submittedName>
</protein>
<feature type="transmembrane region" description="Helical" evidence="1">
    <location>
        <begin position="231"/>
        <end position="248"/>
    </location>
</feature>
<keyword evidence="1" id="KW-1133">Transmembrane helix</keyword>
<reference evidence="3" key="1">
    <citation type="submission" date="2024-02" db="UniProtKB">
        <authorList>
            <consortium name="WormBaseParasite"/>
        </authorList>
    </citation>
    <scope>IDENTIFICATION</scope>
</reference>
<proteinExistence type="predicted"/>